<sequence length="61" mass="6923">TWTWTSVGNGKHKLKEFFDNPWKIMILIILSKSFHYNFVSRAGAMATGESQLQSCANIFGN</sequence>
<organism evidence="1 2">
    <name type="scientific">Drosophila erecta</name>
    <name type="common">Fruit fly</name>
    <dbReference type="NCBI Taxonomy" id="7220"/>
    <lineage>
        <taxon>Eukaryota</taxon>
        <taxon>Metazoa</taxon>
        <taxon>Ecdysozoa</taxon>
        <taxon>Arthropoda</taxon>
        <taxon>Hexapoda</taxon>
        <taxon>Insecta</taxon>
        <taxon>Pterygota</taxon>
        <taxon>Neoptera</taxon>
        <taxon>Endopterygota</taxon>
        <taxon>Diptera</taxon>
        <taxon>Brachycera</taxon>
        <taxon>Muscomorpha</taxon>
        <taxon>Ephydroidea</taxon>
        <taxon>Drosophilidae</taxon>
        <taxon>Drosophila</taxon>
        <taxon>Sophophora</taxon>
    </lineage>
</organism>
<dbReference type="Proteomes" id="UP000008711">
    <property type="component" value="Unassembled WGS sequence"/>
</dbReference>
<accession>B3P3U2</accession>
<proteinExistence type="predicted"/>
<reference evidence="1 2" key="2">
    <citation type="journal article" date="2008" name="Bioinformatics">
        <title>Assembly reconciliation.</title>
        <authorList>
            <person name="Zimin A.V."/>
            <person name="Smith D.R."/>
            <person name="Sutton G."/>
            <person name="Yorke J.A."/>
        </authorList>
    </citation>
    <scope>NUCLEOTIDE SEQUENCE [LARGE SCALE GENOMIC DNA]</scope>
    <source>
        <strain evidence="1 2">TSC#14021-0224.01</strain>
    </source>
</reference>
<keyword evidence="2" id="KW-1185">Reference proteome</keyword>
<gene>
    <name evidence="1" type="primary">Dere\GG16944</name>
    <name evidence="1" type="ORF">Dere_GG16944</name>
</gene>
<feature type="non-terminal residue" evidence="1">
    <location>
        <position position="1"/>
    </location>
</feature>
<reference evidence="1 2" key="1">
    <citation type="journal article" date="2007" name="Nature">
        <title>Evolution of genes and genomes on the Drosophila phylogeny.</title>
        <authorList>
            <consortium name="Drosophila 12 Genomes Consortium"/>
            <person name="Clark A.G."/>
            <person name="Eisen M.B."/>
            <person name="Smith D.R."/>
            <person name="Bergman C.M."/>
            <person name="Oliver B."/>
            <person name="Markow T.A."/>
            <person name="Kaufman T.C."/>
            <person name="Kellis M."/>
            <person name="Gelbart W."/>
            <person name="Iyer V.N."/>
            <person name="Pollard D.A."/>
            <person name="Sackton T.B."/>
            <person name="Larracuente A.M."/>
            <person name="Singh N.D."/>
            <person name="Abad J.P."/>
            <person name="Abt D.N."/>
            <person name="Adryan B."/>
            <person name="Aguade M."/>
            <person name="Akashi H."/>
            <person name="Anderson W.W."/>
            <person name="Aquadro C.F."/>
            <person name="Ardell D.H."/>
            <person name="Arguello R."/>
            <person name="Artieri C.G."/>
            <person name="Barbash D.A."/>
            <person name="Barker D."/>
            <person name="Barsanti P."/>
            <person name="Batterham P."/>
            <person name="Batzoglou S."/>
            <person name="Begun D."/>
            <person name="Bhutkar A."/>
            <person name="Blanco E."/>
            <person name="Bosak S.A."/>
            <person name="Bradley R.K."/>
            <person name="Brand A.D."/>
            <person name="Brent M.R."/>
            <person name="Brooks A.N."/>
            <person name="Brown R.H."/>
            <person name="Butlin R.K."/>
            <person name="Caggese C."/>
            <person name="Calvi B.R."/>
            <person name="Bernardo de Carvalho A."/>
            <person name="Caspi A."/>
            <person name="Castrezana S."/>
            <person name="Celniker S.E."/>
            <person name="Chang J.L."/>
            <person name="Chapple C."/>
            <person name="Chatterji S."/>
            <person name="Chinwalla A."/>
            <person name="Civetta A."/>
            <person name="Clifton S.W."/>
            <person name="Comeron J.M."/>
            <person name="Costello J.C."/>
            <person name="Coyne J.A."/>
            <person name="Daub J."/>
            <person name="David R.G."/>
            <person name="Delcher A.L."/>
            <person name="Delehaunty K."/>
            <person name="Do C.B."/>
            <person name="Ebling H."/>
            <person name="Edwards K."/>
            <person name="Eickbush T."/>
            <person name="Evans J.D."/>
            <person name="Filipski A."/>
            <person name="Findeiss S."/>
            <person name="Freyhult E."/>
            <person name="Fulton L."/>
            <person name="Fulton R."/>
            <person name="Garcia A.C."/>
            <person name="Gardiner A."/>
            <person name="Garfield D.A."/>
            <person name="Garvin B.E."/>
            <person name="Gibson G."/>
            <person name="Gilbert D."/>
            <person name="Gnerre S."/>
            <person name="Godfrey J."/>
            <person name="Good R."/>
            <person name="Gotea V."/>
            <person name="Gravely B."/>
            <person name="Greenberg A.J."/>
            <person name="Griffiths-Jones S."/>
            <person name="Gross S."/>
            <person name="Guigo R."/>
            <person name="Gustafson E.A."/>
            <person name="Haerty W."/>
            <person name="Hahn M.W."/>
            <person name="Halligan D.L."/>
            <person name="Halpern A.L."/>
            <person name="Halter G.M."/>
            <person name="Han M.V."/>
            <person name="Heger A."/>
            <person name="Hillier L."/>
            <person name="Hinrichs A.S."/>
            <person name="Holmes I."/>
            <person name="Hoskins R.A."/>
            <person name="Hubisz M.J."/>
            <person name="Hultmark D."/>
            <person name="Huntley M.A."/>
            <person name="Jaffe D.B."/>
            <person name="Jagadeeshan S."/>
            <person name="Jeck W.R."/>
            <person name="Johnson J."/>
            <person name="Jones C.D."/>
            <person name="Jordan W.C."/>
            <person name="Karpen G.H."/>
            <person name="Kataoka E."/>
            <person name="Keightley P.D."/>
            <person name="Kheradpour P."/>
            <person name="Kirkness E.F."/>
            <person name="Koerich L.B."/>
            <person name="Kristiansen K."/>
            <person name="Kudrna D."/>
            <person name="Kulathinal R.J."/>
            <person name="Kumar S."/>
            <person name="Kwok R."/>
            <person name="Lander E."/>
            <person name="Langley C.H."/>
            <person name="Lapoint R."/>
            <person name="Lazzaro B.P."/>
            <person name="Lee S.J."/>
            <person name="Levesque L."/>
            <person name="Li R."/>
            <person name="Lin C.F."/>
            <person name="Lin M.F."/>
            <person name="Lindblad-Toh K."/>
            <person name="Llopart A."/>
            <person name="Long M."/>
            <person name="Low L."/>
            <person name="Lozovsky E."/>
            <person name="Lu J."/>
            <person name="Luo M."/>
            <person name="Machado C.A."/>
            <person name="Makalowski W."/>
            <person name="Marzo M."/>
            <person name="Matsuda M."/>
            <person name="Matzkin L."/>
            <person name="McAllister B."/>
            <person name="McBride C.S."/>
            <person name="McKernan B."/>
            <person name="McKernan K."/>
            <person name="Mendez-Lago M."/>
            <person name="Minx P."/>
            <person name="Mollenhauer M.U."/>
            <person name="Montooth K."/>
            <person name="Mount S.M."/>
            <person name="Mu X."/>
            <person name="Myers E."/>
            <person name="Negre B."/>
            <person name="Newfeld S."/>
            <person name="Nielsen R."/>
            <person name="Noor M.A."/>
            <person name="O'Grady P."/>
            <person name="Pachter L."/>
            <person name="Papaceit M."/>
            <person name="Parisi M.J."/>
            <person name="Parisi M."/>
            <person name="Parts L."/>
            <person name="Pedersen J.S."/>
            <person name="Pesole G."/>
            <person name="Phillippy A.M."/>
            <person name="Ponting C.P."/>
            <person name="Pop M."/>
            <person name="Porcelli D."/>
            <person name="Powell J.R."/>
            <person name="Prohaska S."/>
            <person name="Pruitt K."/>
            <person name="Puig M."/>
            <person name="Quesneville H."/>
            <person name="Ram K.R."/>
            <person name="Rand D."/>
            <person name="Rasmussen M.D."/>
            <person name="Reed L.K."/>
            <person name="Reenan R."/>
            <person name="Reily A."/>
            <person name="Remington K.A."/>
            <person name="Rieger T.T."/>
            <person name="Ritchie M.G."/>
            <person name="Robin C."/>
            <person name="Rogers Y.H."/>
            <person name="Rohde C."/>
            <person name="Rozas J."/>
            <person name="Rubenfield M.J."/>
            <person name="Ruiz A."/>
            <person name="Russo S."/>
            <person name="Salzberg S.L."/>
            <person name="Sanchez-Gracia A."/>
            <person name="Saranga D.J."/>
            <person name="Sato H."/>
            <person name="Schaeffer S.W."/>
            <person name="Schatz M.C."/>
            <person name="Schlenke T."/>
            <person name="Schwartz R."/>
            <person name="Segarra C."/>
            <person name="Singh R.S."/>
            <person name="Sirot L."/>
            <person name="Sirota M."/>
            <person name="Sisneros N.B."/>
            <person name="Smith C.D."/>
            <person name="Smith T.F."/>
            <person name="Spieth J."/>
            <person name="Stage D.E."/>
            <person name="Stark A."/>
            <person name="Stephan W."/>
            <person name="Strausberg R.L."/>
            <person name="Strempel S."/>
            <person name="Sturgill D."/>
            <person name="Sutton G."/>
            <person name="Sutton G.G."/>
            <person name="Tao W."/>
            <person name="Teichmann S."/>
            <person name="Tobari Y.N."/>
            <person name="Tomimura Y."/>
            <person name="Tsolas J.M."/>
            <person name="Valente V.L."/>
            <person name="Venter E."/>
            <person name="Venter J.C."/>
            <person name="Vicario S."/>
            <person name="Vieira F.G."/>
            <person name="Vilella A.J."/>
            <person name="Villasante A."/>
            <person name="Walenz B."/>
            <person name="Wang J."/>
            <person name="Wasserman M."/>
            <person name="Watts T."/>
            <person name="Wilson D."/>
            <person name="Wilson R.K."/>
            <person name="Wing R.A."/>
            <person name="Wolfner M.F."/>
            <person name="Wong A."/>
            <person name="Wong G.K."/>
            <person name="Wu C.I."/>
            <person name="Wu G."/>
            <person name="Yamamoto D."/>
            <person name="Yang H.P."/>
            <person name="Yang S.P."/>
            <person name="Yorke J.A."/>
            <person name="Yoshida K."/>
            <person name="Zdobnov E."/>
            <person name="Zhang P."/>
            <person name="Zhang Y."/>
            <person name="Zimin A.V."/>
            <person name="Baldwin J."/>
            <person name="Abdouelleil A."/>
            <person name="Abdulkadir J."/>
            <person name="Abebe A."/>
            <person name="Abera B."/>
            <person name="Abreu J."/>
            <person name="Acer S.C."/>
            <person name="Aftuck L."/>
            <person name="Alexander A."/>
            <person name="An P."/>
            <person name="Anderson E."/>
            <person name="Anderson S."/>
            <person name="Arachi H."/>
            <person name="Azer M."/>
            <person name="Bachantsang P."/>
            <person name="Barry A."/>
            <person name="Bayul T."/>
            <person name="Berlin A."/>
            <person name="Bessette D."/>
            <person name="Bloom T."/>
            <person name="Blye J."/>
            <person name="Boguslavskiy L."/>
            <person name="Bonnet C."/>
            <person name="Boukhgalter B."/>
            <person name="Bourzgui I."/>
            <person name="Brown A."/>
            <person name="Cahill P."/>
            <person name="Channer S."/>
            <person name="Cheshatsang Y."/>
            <person name="Chuda L."/>
            <person name="Citroen M."/>
            <person name="Collymore A."/>
            <person name="Cooke P."/>
            <person name="Costello M."/>
            <person name="D'Aco K."/>
            <person name="Daza R."/>
            <person name="De Haan G."/>
            <person name="DeGray S."/>
            <person name="DeMaso C."/>
            <person name="Dhargay N."/>
            <person name="Dooley K."/>
            <person name="Dooley E."/>
            <person name="Doricent M."/>
            <person name="Dorje P."/>
            <person name="Dorjee K."/>
            <person name="Dupes A."/>
            <person name="Elong R."/>
            <person name="Falk J."/>
            <person name="Farina A."/>
            <person name="Faro S."/>
            <person name="Ferguson D."/>
            <person name="Fisher S."/>
            <person name="Foley C.D."/>
            <person name="Franke A."/>
            <person name="Friedrich D."/>
            <person name="Gadbois L."/>
            <person name="Gearin G."/>
            <person name="Gearin C.R."/>
            <person name="Giannoukos G."/>
            <person name="Goode T."/>
            <person name="Graham J."/>
            <person name="Grandbois E."/>
            <person name="Grewal S."/>
            <person name="Gyaltsen K."/>
            <person name="Hafez N."/>
            <person name="Hagos B."/>
            <person name="Hall J."/>
            <person name="Henson C."/>
            <person name="Hollinger A."/>
            <person name="Honan T."/>
            <person name="Huard M.D."/>
            <person name="Hughes L."/>
            <person name="Hurhula B."/>
            <person name="Husby M.E."/>
            <person name="Kamat A."/>
            <person name="Kanga B."/>
            <person name="Kashin S."/>
            <person name="Khazanovich D."/>
            <person name="Kisner P."/>
            <person name="Lance K."/>
            <person name="Lara M."/>
            <person name="Lee W."/>
            <person name="Lennon N."/>
            <person name="Letendre F."/>
            <person name="LeVine R."/>
            <person name="Lipovsky A."/>
            <person name="Liu X."/>
            <person name="Liu J."/>
            <person name="Liu S."/>
            <person name="Lokyitsang T."/>
            <person name="Lokyitsang Y."/>
            <person name="Lubonja R."/>
            <person name="Lui A."/>
            <person name="MacDonald P."/>
            <person name="Magnisalis V."/>
            <person name="Maru K."/>
            <person name="Matthews C."/>
            <person name="McCusker W."/>
            <person name="McDonough S."/>
            <person name="Mehta T."/>
            <person name="Meldrim J."/>
            <person name="Meneus L."/>
            <person name="Mihai O."/>
            <person name="Mihalev A."/>
            <person name="Mihova T."/>
            <person name="Mittelman R."/>
            <person name="Mlenga V."/>
            <person name="Montmayeur A."/>
            <person name="Mulrain L."/>
            <person name="Navidi A."/>
            <person name="Naylor J."/>
            <person name="Negash T."/>
            <person name="Nguyen T."/>
            <person name="Nguyen N."/>
            <person name="Nicol R."/>
            <person name="Norbu C."/>
            <person name="Norbu N."/>
            <person name="Novod N."/>
            <person name="O'Neill B."/>
            <person name="Osman S."/>
            <person name="Markiewicz E."/>
            <person name="Oyono O.L."/>
            <person name="Patti C."/>
            <person name="Phunkhang P."/>
            <person name="Pierre F."/>
            <person name="Priest M."/>
            <person name="Raghuraman S."/>
            <person name="Rege F."/>
            <person name="Reyes R."/>
            <person name="Rise C."/>
            <person name="Rogov P."/>
            <person name="Ross K."/>
            <person name="Ryan E."/>
            <person name="Settipalli S."/>
            <person name="Shea T."/>
            <person name="Sherpa N."/>
            <person name="Shi L."/>
            <person name="Shih D."/>
            <person name="Sparrow T."/>
            <person name="Spaulding J."/>
            <person name="Stalker J."/>
            <person name="Stange-Thomann N."/>
            <person name="Stavropoulos S."/>
            <person name="Stone C."/>
            <person name="Strader C."/>
            <person name="Tesfaye S."/>
            <person name="Thomson T."/>
            <person name="Thoulutsang Y."/>
            <person name="Thoulutsang D."/>
            <person name="Topham K."/>
            <person name="Topping I."/>
            <person name="Tsamla T."/>
            <person name="Vassiliev H."/>
            <person name="Vo A."/>
            <person name="Wangchuk T."/>
            <person name="Wangdi T."/>
            <person name="Weiand M."/>
            <person name="Wilkinson J."/>
            <person name="Wilson A."/>
            <person name="Yadav S."/>
            <person name="Young G."/>
            <person name="Yu Q."/>
            <person name="Zembek L."/>
            <person name="Zhong D."/>
            <person name="Zimmer A."/>
            <person name="Zwirko Z."/>
            <person name="Jaffe D.B."/>
            <person name="Alvarez P."/>
            <person name="Brockman W."/>
            <person name="Butler J."/>
            <person name="Chin C."/>
            <person name="Gnerre S."/>
            <person name="Grabherr M."/>
            <person name="Kleber M."/>
            <person name="Mauceli E."/>
            <person name="MacCallum I."/>
        </authorList>
    </citation>
    <scope>NUCLEOTIDE SEQUENCE [LARGE SCALE GENOMIC DNA]</scope>
    <source>
        <strain evidence="1 2">TSC#14021-0224.01</strain>
    </source>
</reference>
<protein>
    <submittedName>
        <fullName evidence="1">GG16944</fullName>
    </submittedName>
</protein>
<dbReference type="AlphaFoldDB" id="B3P3U2"/>
<evidence type="ECO:0000313" key="2">
    <source>
        <dbReference type="Proteomes" id="UP000008711"/>
    </source>
</evidence>
<name>B3P3U2_DROER</name>
<dbReference type="HOGENOM" id="CLU_2929346_0_0_1"/>
<evidence type="ECO:0000313" key="1">
    <source>
        <dbReference type="EMBL" id="EDV49048.1"/>
    </source>
</evidence>
<dbReference type="EMBL" id="CH954181">
    <property type="protein sequence ID" value="EDV49048.1"/>
    <property type="molecule type" value="Genomic_DNA"/>
</dbReference>